<dbReference type="InterPro" id="IPR001128">
    <property type="entry name" value="Cyt_P450"/>
</dbReference>
<evidence type="ECO:0000256" key="9">
    <source>
        <dbReference type="SAM" id="Phobius"/>
    </source>
</evidence>
<dbReference type="PANTHER" id="PTHR24305">
    <property type="entry name" value="CYTOCHROME P450"/>
    <property type="match status" value="1"/>
</dbReference>
<reference evidence="10" key="1">
    <citation type="submission" date="2023-01" db="EMBL/GenBank/DDBJ databases">
        <title>The growth and conidiation of Purpureocillium lavendulum are regulated by nitrogen source and histone H3K14 acetylation.</title>
        <authorList>
            <person name="Tang P."/>
            <person name="Han J."/>
            <person name="Zhang C."/>
            <person name="Tang P."/>
            <person name="Qi F."/>
            <person name="Zhang K."/>
            <person name="Liang L."/>
        </authorList>
    </citation>
    <scope>NUCLEOTIDE SEQUENCE</scope>
    <source>
        <strain evidence="10">YMF1.00683</strain>
    </source>
</reference>
<name>A0AB34G2W9_9HYPO</name>
<dbReference type="InterPro" id="IPR036396">
    <property type="entry name" value="Cyt_P450_sf"/>
</dbReference>
<evidence type="ECO:0000256" key="6">
    <source>
        <dbReference type="ARBA" id="ARBA00023004"/>
    </source>
</evidence>
<keyword evidence="9" id="KW-0472">Membrane</keyword>
<dbReference type="Proteomes" id="UP001163105">
    <property type="component" value="Unassembled WGS sequence"/>
</dbReference>
<dbReference type="InterPro" id="IPR002401">
    <property type="entry name" value="Cyt_P450_E_grp-I"/>
</dbReference>
<keyword evidence="7" id="KW-0503">Monooxygenase</keyword>
<dbReference type="Pfam" id="PF00067">
    <property type="entry name" value="p450"/>
    <property type="match status" value="1"/>
</dbReference>
<comment type="cofactor">
    <cofactor evidence="1 8">
        <name>heme</name>
        <dbReference type="ChEBI" id="CHEBI:30413"/>
    </cofactor>
</comment>
<keyword evidence="5" id="KW-0560">Oxidoreductase</keyword>
<comment type="caution">
    <text evidence="10">The sequence shown here is derived from an EMBL/GenBank/DDBJ whole genome shotgun (WGS) entry which is preliminary data.</text>
</comment>
<proteinExistence type="predicted"/>
<dbReference type="GO" id="GO:0004497">
    <property type="term" value="F:monooxygenase activity"/>
    <property type="evidence" value="ECO:0007669"/>
    <property type="project" value="UniProtKB-KW"/>
</dbReference>
<organism evidence="10 11">
    <name type="scientific">Purpureocillium lavendulum</name>
    <dbReference type="NCBI Taxonomy" id="1247861"/>
    <lineage>
        <taxon>Eukaryota</taxon>
        <taxon>Fungi</taxon>
        <taxon>Dikarya</taxon>
        <taxon>Ascomycota</taxon>
        <taxon>Pezizomycotina</taxon>
        <taxon>Sordariomycetes</taxon>
        <taxon>Hypocreomycetidae</taxon>
        <taxon>Hypocreales</taxon>
        <taxon>Ophiocordycipitaceae</taxon>
        <taxon>Purpureocillium</taxon>
    </lineage>
</organism>
<dbReference type="PRINTS" id="PR00385">
    <property type="entry name" value="P450"/>
</dbReference>
<sequence length="553" mass="62046">MVLTSYLYVISSASLAVLIYAILKLVQHRKFYTDLWRMTQPKPPGHSLLFGHLKLFGEIVKLFPAGTHPQYYYTYLARKYSLPDVFYVDLWPIGPSQVVITGCDASAQVTAVRSYPMHPAAEEYLAPMIGENVIAAANGALWKKLHHMLAPAFTPRSVKTLLGPIADKVLLFHGRLRELASAGDAFAMEEEMARLVFDVIGGIVFGVSLNAQKSGSPILADLRAILDLSQLIRTSWNPIVAVRARWSRRQAVKRSDTFLRTRLVSRYQAMKSEKDTSTRQGQGALSILDRIVLDRIQNPTSAADDGLDQDFLKIAVNNLKGLLIGGHGTTTDTLCFIYMMLGLYPEVLSRLRQEHDQIFAPSLQTTCDMLRESPAKTNELEYTSSVIMETLRIFPVGFGIRQSPPNEPKLHLKSGSYPTADHMIILCQHATHFDPTNFPEPSAFVPDRFLSSYSGPKPHRFAWRPFERGPRACMGQELAMEEMRIVLLLTVRWFDFEAVVNPQTISKVPKVAYTDWDTKIGDLAFQELKLGASPRDGMRMRVSASQERAQSDV</sequence>
<evidence type="ECO:0000256" key="3">
    <source>
        <dbReference type="ARBA" id="ARBA00022617"/>
    </source>
</evidence>
<keyword evidence="9" id="KW-1133">Transmembrane helix</keyword>
<evidence type="ECO:0000256" key="2">
    <source>
        <dbReference type="ARBA" id="ARBA00005179"/>
    </source>
</evidence>
<feature type="binding site" description="axial binding residue" evidence="8">
    <location>
        <position position="473"/>
    </location>
    <ligand>
        <name>heme</name>
        <dbReference type="ChEBI" id="CHEBI:30413"/>
    </ligand>
    <ligandPart>
        <name>Fe</name>
        <dbReference type="ChEBI" id="CHEBI:18248"/>
    </ligandPart>
</feature>
<evidence type="ECO:0000313" key="11">
    <source>
        <dbReference type="Proteomes" id="UP001163105"/>
    </source>
</evidence>
<evidence type="ECO:0000256" key="1">
    <source>
        <dbReference type="ARBA" id="ARBA00001971"/>
    </source>
</evidence>
<dbReference type="AlphaFoldDB" id="A0AB34G2W9"/>
<dbReference type="GO" id="GO:0020037">
    <property type="term" value="F:heme binding"/>
    <property type="evidence" value="ECO:0007669"/>
    <property type="project" value="InterPro"/>
</dbReference>
<dbReference type="PRINTS" id="PR00463">
    <property type="entry name" value="EP450I"/>
</dbReference>
<dbReference type="GO" id="GO:0005506">
    <property type="term" value="F:iron ion binding"/>
    <property type="evidence" value="ECO:0007669"/>
    <property type="project" value="InterPro"/>
</dbReference>
<protein>
    <submittedName>
        <fullName evidence="10">Acetamidase regulatory protein</fullName>
    </submittedName>
</protein>
<keyword evidence="9" id="KW-0812">Transmembrane</keyword>
<keyword evidence="11" id="KW-1185">Reference proteome</keyword>
<feature type="transmembrane region" description="Helical" evidence="9">
    <location>
        <begin position="6"/>
        <end position="23"/>
    </location>
</feature>
<accession>A0AB34G2W9</accession>
<dbReference type="InterPro" id="IPR050121">
    <property type="entry name" value="Cytochrome_P450_monoxygenase"/>
</dbReference>
<comment type="pathway">
    <text evidence="2">Secondary metabolite biosynthesis.</text>
</comment>
<dbReference type="EMBL" id="JAQHRD010000001">
    <property type="protein sequence ID" value="KAJ6445383.1"/>
    <property type="molecule type" value="Genomic_DNA"/>
</dbReference>
<dbReference type="Gene3D" id="1.10.630.10">
    <property type="entry name" value="Cytochrome P450"/>
    <property type="match status" value="1"/>
</dbReference>
<evidence type="ECO:0000256" key="5">
    <source>
        <dbReference type="ARBA" id="ARBA00023002"/>
    </source>
</evidence>
<evidence type="ECO:0000256" key="8">
    <source>
        <dbReference type="PIRSR" id="PIRSR602401-1"/>
    </source>
</evidence>
<evidence type="ECO:0000313" key="10">
    <source>
        <dbReference type="EMBL" id="KAJ6445383.1"/>
    </source>
</evidence>
<keyword evidence="4 8" id="KW-0479">Metal-binding</keyword>
<dbReference type="SUPFAM" id="SSF48264">
    <property type="entry name" value="Cytochrome P450"/>
    <property type="match status" value="1"/>
</dbReference>
<gene>
    <name evidence="10" type="ORF">O9K51_00142</name>
</gene>
<evidence type="ECO:0000256" key="7">
    <source>
        <dbReference type="ARBA" id="ARBA00023033"/>
    </source>
</evidence>
<keyword evidence="3 8" id="KW-0349">Heme</keyword>
<dbReference type="PANTHER" id="PTHR24305:SF107">
    <property type="entry name" value="P450, PUTATIVE (EUROFUNG)-RELATED"/>
    <property type="match status" value="1"/>
</dbReference>
<keyword evidence="6 8" id="KW-0408">Iron</keyword>
<dbReference type="GO" id="GO:0016705">
    <property type="term" value="F:oxidoreductase activity, acting on paired donors, with incorporation or reduction of molecular oxygen"/>
    <property type="evidence" value="ECO:0007669"/>
    <property type="project" value="InterPro"/>
</dbReference>
<evidence type="ECO:0000256" key="4">
    <source>
        <dbReference type="ARBA" id="ARBA00022723"/>
    </source>
</evidence>